<dbReference type="AlphaFoldDB" id="A0A161X651"/>
<dbReference type="EMBL" id="LWAE01000008">
    <property type="protein sequence ID" value="KZL89496.1"/>
    <property type="molecule type" value="Genomic_DNA"/>
</dbReference>
<organism evidence="1 2">
    <name type="scientific">Clostridium magnum DSM 2767</name>
    <dbReference type="NCBI Taxonomy" id="1121326"/>
    <lineage>
        <taxon>Bacteria</taxon>
        <taxon>Bacillati</taxon>
        <taxon>Bacillota</taxon>
        <taxon>Clostridia</taxon>
        <taxon>Eubacteriales</taxon>
        <taxon>Clostridiaceae</taxon>
        <taxon>Clostridium</taxon>
    </lineage>
</organism>
<gene>
    <name evidence="1" type="ORF">CLMAG_49850</name>
</gene>
<dbReference type="Proteomes" id="UP000076603">
    <property type="component" value="Unassembled WGS sequence"/>
</dbReference>
<keyword evidence="2" id="KW-1185">Reference proteome</keyword>
<dbReference type="PATRIC" id="fig|1121326.3.peg.5050"/>
<protein>
    <submittedName>
        <fullName evidence="1">Uncharacterized protein</fullName>
    </submittedName>
</protein>
<evidence type="ECO:0000313" key="1">
    <source>
        <dbReference type="EMBL" id="KZL89496.1"/>
    </source>
</evidence>
<proteinExistence type="predicted"/>
<dbReference type="RefSeq" id="WP_161487024.1">
    <property type="nucleotide sequence ID" value="NZ_FQXL01000007.1"/>
</dbReference>
<comment type="caution">
    <text evidence="1">The sequence shown here is derived from an EMBL/GenBank/DDBJ whole genome shotgun (WGS) entry which is preliminary data.</text>
</comment>
<accession>A0A161X651</accession>
<name>A0A161X651_9CLOT</name>
<sequence length="49" mass="5711">MIEKKRSRIVKDKKDTKVKSISPKKSLFFTPEEIEEGINKIMGIMNESK</sequence>
<evidence type="ECO:0000313" key="2">
    <source>
        <dbReference type="Proteomes" id="UP000076603"/>
    </source>
</evidence>
<reference evidence="1 2" key="1">
    <citation type="submission" date="2016-04" db="EMBL/GenBank/DDBJ databases">
        <title>Genome sequence of Clostridium magnum DSM 2767.</title>
        <authorList>
            <person name="Poehlein A."/>
            <person name="Uhlig R."/>
            <person name="Fischer R."/>
            <person name="Bahl H."/>
            <person name="Daniel R."/>
        </authorList>
    </citation>
    <scope>NUCLEOTIDE SEQUENCE [LARGE SCALE GENOMIC DNA]</scope>
    <source>
        <strain evidence="1 2">DSM 2767</strain>
    </source>
</reference>